<dbReference type="Proteomes" id="UP000305948">
    <property type="component" value="Unassembled WGS sequence"/>
</dbReference>
<evidence type="ECO:0000313" key="3">
    <source>
        <dbReference type="Proteomes" id="UP000305948"/>
    </source>
</evidence>
<accession>A0A5C3MVP0</accession>
<name>A0A5C3MVP0_9AGAM</name>
<keyword evidence="3" id="KW-1185">Reference proteome</keyword>
<organism evidence="2 3">
    <name type="scientific">Heliocybe sulcata</name>
    <dbReference type="NCBI Taxonomy" id="5364"/>
    <lineage>
        <taxon>Eukaryota</taxon>
        <taxon>Fungi</taxon>
        <taxon>Dikarya</taxon>
        <taxon>Basidiomycota</taxon>
        <taxon>Agaricomycotina</taxon>
        <taxon>Agaricomycetes</taxon>
        <taxon>Gloeophyllales</taxon>
        <taxon>Gloeophyllaceae</taxon>
        <taxon>Heliocybe</taxon>
    </lineage>
</organism>
<reference evidence="2 3" key="1">
    <citation type="journal article" date="2019" name="Nat. Ecol. Evol.">
        <title>Megaphylogeny resolves global patterns of mushroom evolution.</title>
        <authorList>
            <person name="Varga T."/>
            <person name="Krizsan K."/>
            <person name="Foldi C."/>
            <person name="Dima B."/>
            <person name="Sanchez-Garcia M."/>
            <person name="Sanchez-Ramirez S."/>
            <person name="Szollosi G.J."/>
            <person name="Szarkandi J.G."/>
            <person name="Papp V."/>
            <person name="Albert L."/>
            <person name="Andreopoulos W."/>
            <person name="Angelini C."/>
            <person name="Antonin V."/>
            <person name="Barry K.W."/>
            <person name="Bougher N.L."/>
            <person name="Buchanan P."/>
            <person name="Buyck B."/>
            <person name="Bense V."/>
            <person name="Catcheside P."/>
            <person name="Chovatia M."/>
            <person name="Cooper J."/>
            <person name="Damon W."/>
            <person name="Desjardin D."/>
            <person name="Finy P."/>
            <person name="Geml J."/>
            <person name="Haridas S."/>
            <person name="Hughes K."/>
            <person name="Justo A."/>
            <person name="Karasinski D."/>
            <person name="Kautmanova I."/>
            <person name="Kiss B."/>
            <person name="Kocsube S."/>
            <person name="Kotiranta H."/>
            <person name="LaButti K.M."/>
            <person name="Lechner B.E."/>
            <person name="Liimatainen K."/>
            <person name="Lipzen A."/>
            <person name="Lukacs Z."/>
            <person name="Mihaltcheva S."/>
            <person name="Morgado L.N."/>
            <person name="Niskanen T."/>
            <person name="Noordeloos M.E."/>
            <person name="Ohm R.A."/>
            <person name="Ortiz-Santana B."/>
            <person name="Ovrebo C."/>
            <person name="Racz N."/>
            <person name="Riley R."/>
            <person name="Savchenko A."/>
            <person name="Shiryaev A."/>
            <person name="Soop K."/>
            <person name="Spirin V."/>
            <person name="Szebenyi C."/>
            <person name="Tomsovsky M."/>
            <person name="Tulloss R.E."/>
            <person name="Uehling J."/>
            <person name="Grigoriev I.V."/>
            <person name="Vagvolgyi C."/>
            <person name="Papp T."/>
            <person name="Martin F.M."/>
            <person name="Miettinen O."/>
            <person name="Hibbett D.S."/>
            <person name="Nagy L.G."/>
        </authorList>
    </citation>
    <scope>NUCLEOTIDE SEQUENCE [LARGE SCALE GENOMIC DNA]</scope>
    <source>
        <strain evidence="2 3">OMC1185</strain>
    </source>
</reference>
<keyword evidence="1" id="KW-1133">Transmembrane helix</keyword>
<keyword evidence="1" id="KW-0472">Membrane</keyword>
<feature type="transmembrane region" description="Helical" evidence="1">
    <location>
        <begin position="18"/>
        <end position="38"/>
    </location>
</feature>
<dbReference type="EMBL" id="ML213516">
    <property type="protein sequence ID" value="TFK49404.1"/>
    <property type="molecule type" value="Genomic_DNA"/>
</dbReference>
<protein>
    <submittedName>
        <fullName evidence="2">Uncharacterized protein</fullName>
    </submittedName>
</protein>
<sequence length="156" mass="17650">MTYHQHINTTTPGPRFDLFYLVCSLSFAGTIGTGPSPMSSFLSPLGKSHLTLLFCFRTCTVYPCSFAATISFSSLSFYALHPHCWIVVSLLFVTMDDRILDYLSSFFCTLYEGRVHVFLDQPCTPMRPNLCWTDAASSGTNSVRWYSIYRPGLVRR</sequence>
<gene>
    <name evidence="2" type="ORF">OE88DRAFT_424029</name>
</gene>
<proteinExistence type="predicted"/>
<evidence type="ECO:0000256" key="1">
    <source>
        <dbReference type="SAM" id="Phobius"/>
    </source>
</evidence>
<keyword evidence="1" id="KW-0812">Transmembrane</keyword>
<evidence type="ECO:0000313" key="2">
    <source>
        <dbReference type="EMBL" id="TFK49404.1"/>
    </source>
</evidence>
<feature type="transmembrane region" description="Helical" evidence="1">
    <location>
        <begin position="78"/>
        <end position="95"/>
    </location>
</feature>
<dbReference type="AlphaFoldDB" id="A0A5C3MVP0"/>